<dbReference type="STRING" id="933084.A0A067PE16"/>
<gene>
    <name evidence="3" type="ORF">JAAARDRAFT_198503</name>
</gene>
<protein>
    <recommendedName>
        <fullName evidence="2">CHAT domain-containing protein</fullName>
    </recommendedName>
</protein>
<evidence type="ECO:0000313" key="4">
    <source>
        <dbReference type="Proteomes" id="UP000027265"/>
    </source>
</evidence>
<evidence type="ECO:0000256" key="1">
    <source>
        <dbReference type="SAM" id="MobiDB-lite"/>
    </source>
</evidence>
<dbReference type="InParanoid" id="A0A067PE16"/>
<dbReference type="Pfam" id="PF12770">
    <property type="entry name" value="CHAT"/>
    <property type="match status" value="1"/>
</dbReference>
<accession>A0A067PE16</accession>
<dbReference type="PANTHER" id="PTHR19959:SF119">
    <property type="entry name" value="FUNGAL LIPASE-LIKE DOMAIN-CONTAINING PROTEIN"/>
    <property type="match status" value="1"/>
</dbReference>
<evidence type="ECO:0000259" key="2">
    <source>
        <dbReference type="Pfam" id="PF12770"/>
    </source>
</evidence>
<dbReference type="Gene3D" id="1.25.40.10">
    <property type="entry name" value="Tetratricopeptide repeat domain"/>
    <property type="match status" value="3"/>
</dbReference>
<name>A0A067PE16_9AGAM</name>
<dbReference type="Proteomes" id="UP000027265">
    <property type="component" value="Unassembled WGS sequence"/>
</dbReference>
<proteinExistence type="predicted"/>
<dbReference type="InterPro" id="IPR011990">
    <property type="entry name" value="TPR-like_helical_dom_sf"/>
</dbReference>
<dbReference type="HOGENOM" id="CLU_001305_0_0_1"/>
<keyword evidence="4" id="KW-1185">Reference proteome</keyword>
<evidence type="ECO:0000313" key="3">
    <source>
        <dbReference type="EMBL" id="KDQ52075.1"/>
    </source>
</evidence>
<feature type="domain" description="CHAT" evidence="2">
    <location>
        <begin position="1218"/>
        <end position="1495"/>
    </location>
</feature>
<dbReference type="EMBL" id="KL197742">
    <property type="protein sequence ID" value="KDQ52075.1"/>
    <property type="molecule type" value="Genomic_DNA"/>
</dbReference>
<dbReference type="InterPro" id="IPR024983">
    <property type="entry name" value="CHAT_dom"/>
</dbReference>
<dbReference type="PANTHER" id="PTHR19959">
    <property type="entry name" value="KINESIN LIGHT CHAIN"/>
    <property type="match status" value="1"/>
</dbReference>
<dbReference type="OrthoDB" id="9991317at2759"/>
<feature type="region of interest" description="Disordered" evidence="1">
    <location>
        <begin position="127"/>
        <end position="166"/>
    </location>
</feature>
<sequence>MDPHPVIHLTDFTIMSSHGEHSSLLDNAQIFLQLTLDGDVVYETLRGEREPNKQVWRVHDCVNVPDSDDISLFSITVMLDSASHITTQIGSVDLTSQDISAKGQTLKITRNLVCPNIVLEFSVGRGPDGSSSPLSPKSAHCEPDAATGTPLNTDVDNKQTPLSDDERISSLQINDDLDFKVLDSIYASTLVEPDVEKRAAMLNELGDRLLRHYQNHHRLESLHRAVSVYADAVQMAAPDSPQKFIYLNDLGTSLQSRFEHLGNITDIDKSILTLQDGVRLTPDGDPNKPGYLNNLSISLLCRFEHLGNITDIDNSIRVQENVVQLTPDGHPNKPGRLNNLGSSLLYRFDRFGNITDIDNSIRLQEDALQLTPDGHPDKPGHLSNLGCSLLRRFERLGNITDINNSIRVQEDAMQLTSDGPGKPGHLNNLGSSLLRRFECLGNITDINNSIRVREDALRLTPDGHPGKPGRLSNLGSSLLRRFERLSNITDIDNSIRVQEDALQLTPDGHPDKPGRLNNLGSSLGCCFERLGNITDINNSIRVREDALQLTPDGHPDKPVHLSNLGSSLLRRFEHLSNITDINNSIRVQEDAVRLTPDGHPDKPGHLNNLGSSLLHRFEHFGNITDIDNSIRVQEDALQLTPDGHPDKPGHLSSLGSSLLRRFEHLGNITNINNSIRVREEAVRLTPDGHPGKPGHLNNLGGSLLRHFEHLGNIADIDNSIRVREDALRLIPDGHPAKPGGLNNLGTSLLRRFERLGNITDIDNSIRVQEDAVHLTPDGHPGKPGHLNNLSSSLLYRFDRLGNITDIDNSIRVQENALQLTPDGHPDKPGYLSNLGGSLLCRFEHLSNITDIDNSIRVREDALQLTPDGHPDKPGHLTNLGGSLLHRYHHLGNITDINKSIRLREDAVRLTPDGHPNKPSYLKNLGNSLLCCFEHLGDQAILALAIEALSTTALFNVGSPSVRFRAGIAWAQQAQKIHHTSLLTAYSTLLTLLPQFAWLGLPMHERHRELTKAGNLARDAASAAIEAGQFETAIEWLEQGRSVVWGQLLQLRTPIDELRHVQPQLAARFTQVSNRLQQTSTPFRTSEASDRHSLEEVAREHRRLTAEWEVILGEIRGIEGFGRFLLPKPFSQLKSAARSGPVIILNMSNARCDALVLMPGLDDVLHIPLPNLTQAVAEALQNELNDLLSEPGRLPSQLERPVRRKPLALDYNSKFKMILARLWSDVVKPVLDALAFTSPPSNPSRIWWCPTGPLAFLPIHAAGIYDAPDPGNCISDFVISSYIPTLSTLIDNPQVTTPHPFQLLAVAQPNAPHHKPLPGTRKELKLIENCAKDIHFVALIDDTATVENVLRHMGKSTWVHFACHGVQDISNPTDSGLILANGSRLKLSEIINLSLSHAELAFLSACETATGSDDLSEEAVHLAAGMLLAGYRGVIATMWTIGDRDAPLIADDVYSHILMGGKPDYTQAALALHQAVRRLRSQGASFLSWVPYIHIGF</sequence>
<feature type="compositionally biased region" description="Polar residues" evidence="1">
    <location>
        <begin position="149"/>
        <end position="162"/>
    </location>
</feature>
<organism evidence="3 4">
    <name type="scientific">Jaapia argillacea MUCL 33604</name>
    <dbReference type="NCBI Taxonomy" id="933084"/>
    <lineage>
        <taxon>Eukaryota</taxon>
        <taxon>Fungi</taxon>
        <taxon>Dikarya</taxon>
        <taxon>Basidiomycota</taxon>
        <taxon>Agaricomycotina</taxon>
        <taxon>Agaricomycetes</taxon>
        <taxon>Agaricomycetidae</taxon>
        <taxon>Jaapiales</taxon>
        <taxon>Jaapiaceae</taxon>
        <taxon>Jaapia</taxon>
    </lineage>
</organism>
<reference evidence="4" key="1">
    <citation type="journal article" date="2014" name="Proc. Natl. Acad. Sci. U.S.A.">
        <title>Extensive sampling of basidiomycete genomes demonstrates inadequacy of the white-rot/brown-rot paradigm for wood decay fungi.</title>
        <authorList>
            <person name="Riley R."/>
            <person name="Salamov A.A."/>
            <person name="Brown D.W."/>
            <person name="Nagy L.G."/>
            <person name="Floudas D."/>
            <person name="Held B.W."/>
            <person name="Levasseur A."/>
            <person name="Lombard V."/>
            <person name="Morin E."/>
            <person name="Otillar R."/>
            <person name="Lindquist E.A."/>
            <person name="Sun H."/>
            <person name="LaButti K.M."/>
            <person name="Schmutz J."/>
            <person name="Jabbour D."/>
            <person name="Luo H."/>
            <person name="Baker S.E."/>
            <person name="Pisabarro A.G."/>
            <person name="Walton J.D."/>
            <person name="Blanchette R.A."/>
            <person name="Henrissat B."/>
            <person name="Martin F."/>
            <person name="Cullen D."/>
            <person name="Hibbett D.S."/>
            <person name="Grigoriev I.V."/>
        </authorList>
    </citation>
    <scope>NUCLEOTIDE SEQUENCE [LARGE SCALE GENOMIC DNA]</scope>
    <source>
        <strain evidence="4">MUCL 33604</strain>
    </source>
</reference>